<dbReference type="InterPro" id="IPR013785">
    <property type="entry name" value="Aldolase_TIM"/>
</dbReference>
<name>A0A101K657_FUSNC</name>
<dbReference type="NCBIfam" id="TIGR01361">
    <property type="entry name" value="DAHP_synth_Bsub"/>
    <property type="match status" value="1"/>
</dbReference>
<dbReference type="AlphaFoldDB" id="A0A101K657"/>
<dbReference type="InterPro" id="IPR006218">
    <property type="entry name" value="DAHP1/KDSA"/>
</dbReference>
<dbReference type="GO" id="GO:0016740">
    <property type="term" value="F:transferase activity"/>
    <property type="evidence" value="ECO:0007669"/>
    <property type="project" value="UniProtKB-KW"/>
</dbReference>
<reference evidence="3 4" key="1">
    <citation type="submission" date="2015-10" db="EMBL/GenBank/DDBJ databases">
        <authorList>
            <person name="Gilbert D.G."/>
        </authorList>
    </citation>
    <scope>NUCLEOTIDE SEQUENCE [LARGE SCALE GENOMIC DNA]</scope>
    <source>
        <strain evidence="3 4">ChDC F311</strain>
    </source>
</reference>
<dbReference type="EMBL" id="LMVH01000001">
    <property type="protein sequence ID" value="KUL98245.1"/>
    <property type="molecule type" value="Genomic_DNA"/>
</dbReference>
<comment type="caution">
    <text evidence="3">The sequence shown here is derived from an EMBL/GenBank/DDBJ whole genome shotgun (WGS) entry which is preliminary data.</text>
</comment>
<dbReference type="Pfam" id="PF00793">
    <property type="entry name" value="DAHP_synth_1"/>
    <property type="match status" value="1"/>
</dbReference>
<protein>
    <submittedName>
        <fullName evidence="3">3-deoxy-7-phosphoheptulonate synthase</fullName>
    </submittedName>
</protein>
<dbReference type="Gene3D" id="3.20.20.70">
    <property type="entry name" value="Aldolase class I"/>
    <property type="match status" value="1"/>
</dbReference>
<dbReference type="GO" id="GO:0009073">
    <property type="term" value="P:aromatic amino acid family biosynthetic process"/>
    <property type="evidence" value="ECO:0007669"/>
    <property type="project" value="InterPro"/>
</dbReference>
<dbReference type="InterPro" id="IPR006268">
    <property type="entry name" value="DAHP_syn_2"/>
</dbReference>
<dbReference type="NCBIfam" id="NF009239">
    <property type="entry name" value="PRK12595.1"/>
    <property type="match status" value="1"/>
</dbReference>
<feature type="domain" description="DAHP synthetase I/KDSA" evidence="2">
    <location>
        <begin position="77"/>
        <end position="322"/>
    </location>
</feature>
<dbReference type="PANTHER" id="PTHR43018">
    <property type="entry name" value="PHOSPHO-2-DEHYDRO-3-DEOXYHEPTONATE ALDOLASE"/>
    <property type="match status" value="1"/>
</dbReference>
<dbReference type="InterPro" id="IPR052899">
    <property type="entry name" value="Class-I_DAHP_synthase"/>
</dbReference>
<dbReference type="PANTHER" id="PTHR43018:SF1">
    <property type="entry name" value="PROTEIN AROA(G)"/>
    <property type="match status" value="1"/>
</dbReference>
<dbReference type="GO" id="GO:0016832">
    <property type="term" value="F:aldehyde-lyase activity"/>
    <property type="evidence" value="ECO:0007669"/>
    <property type="project" value="InterPro"/>
</dbReference>
<dbReference type="NCBIfam" id="NF006421">
    <property type="entry name" value="PRK08673.1"/>
    <property type="match status" value="1"/>
</dbReference>
<dbReference type="Proteomes" id="UP000054800">
    <property type="component" value="Unassembled WGS sequence"/>
</dbReference>
<accession>A0A101K657</accession>
<organism evidence="3 4">
    <name type="scientific">Fusobacterium nucleatum subsp. nucleatum</name>
    <dbReference type="NCBI Taxonomy" id="76856"/>
    <lineage>
        <taxon>Bacteria</taxon>
        <taxon>Fusobacteriati</taxon>
        <taxon>Fusobacteriota</taxon>
        <taxon>Fusobacteriia</taxon>
        <taxon>Fusobacteriales</taxon>
        <taxon>Fusobacteriaceae</taxon>
        <taxon>Fusobacterium</taxon>
    </lineage>
</organism>
<gene>
    <name evidence="3" type="ORF">RO03_01540</name>
</gene>
<proteinExistence type="predicted"/>
<evidence type="ECO:0000313" key="3">
    <source>
        <dbReference type="EMBL" id="KUL98245.1"/>
    </source>
</evidence>
<dbReference type="SUPFAM" id="SSF51569">
    <property type="entry name" value="Aldolase"/>
    <property type="match status" value="1"/>
</dbReference>
<keyword evidence="1" id="KW-0808">Transferase</keyword>
<dbReference type="OrthoDB" id="9780456at2"/>
<evidence type="ECO:0000259" key="2">
    <source>
        <dbReference type="Pfam" id="PF00793"/>
    </source>
</evidence>
<dbReference type="RefSeq" id="WP_059222426.1">
    <property type="nucleotide sequence ID" value="NZ_LMVH01000001.1"/>
</dbReference>
<evidence type="ECO:0000256" key="1">
    <source>
        <dbReference type="ARBA" id="ARBA00022679"/>
    </source>
</evidence>
<sequence>MYLVIDKKIGKYDVFVNAKDLYGIYEIYETPDSYIIKYNNNTCINEFINMFKIKKYKIIDSNFGVLTSKQYKKRTIINIKNCIIGDRKPIFIAGPCSIESEEQLYKIAYNIKKLGGHILRGGAFKPRTSPYDFQGLGRDGIKILYNIGSKVSLPTVSEIVDIRDLDLFYEFVDIIQVGCRNIQNYSLLKELGKINKPIFLKRGFSTSIKEFLFCAEYIMLNGNENVILCERGIRTFNSLTRNTMDISAIPLLKKMTHLPIFADPSHGTGIRDLVEPMSFASIAAGADGLMLETHISPNESISDAEQTITLESFSKIVENSNKIKEFINYE</sequence>
<evidence type="ECO:0000313" key="4">
    <source>
        <dbReference type="Proteomes" id="UP000054800"/>
    </source>
</evidence>